<reference evidence="4" key="1">
    <citation type="journal article" date="2020" name="Stud. Mycol.">
        <title>101 Dothideomycetes genomes: a test case for predicting lifestyles and emergence of pathogens.</title>
        <authorList>
            <person name="Haridas S."/>
            <person name="Albert R."/>
            <person name="Binder M."/>
            <person name="Bloem J."/>
            <person name="Labutti K."/>
            <person name="Salamov A."/>
            <person name="Andreopoulos B."/>
            <person name="Baker S."/>
            <person name="Barry K."/>
            <person name="Bills G."/>
            <person name="Bluhm B."/>
            <person name="Cannon C."/>
            <person name="Castanera R."/>
            <person name="Culley D."/>
            <person name="Daum C."/>
            <person name="Ezra D."/>
            <person name="Gonzalez J."/>
            <person name="Henrissat B."/>
            <person name="Kuo A."/>
            <person name="Liang C."/>
            <person name="Lipzen A."/>
            <person name="Lutzoni F."/>
            <person name="Magnuson J."/>
            <person name="Mondo S."/>
            <person name="Nolan M."/>
            <person name="Ohm R."/>
            <person name="Pangilinan J."/>
            <person name="Park H.-J."/>
            <person name="Ramirez L."/>
            <person name="Alfaro M."/>
            <person name="Sun H."/>
            <person name="Tritt A."/>
            <person name="Yoshinaga Y."/>
            <person name="Zwiers L.-H."/>
            <person name="Turgeon B."/>
            <person name="Goodwin S."/>
            <person name="Spatafora J."/>
            <person name="Crous P."/>
            <person name="Grigoriev I."/>
        </authorList>
    </citation>
    <scope>NUCLEOTIDE SEQUENCE</scope>
    <source>
        <strain evidence="4">CBS 113818</strain>
    </source>
</reference>
<evidence type="ECO:0000256" key="1">
    <source>
        <dbReference type="PROSITE-ProRule" id="PRU00175"/>
    </source>
</evidence>
<dbReference type="InterPro" id="IPR001841">
    <property type="entry name" value="Znf_RING"/>
</dbReference>
<evidence type="ECO:0000259" key="3">
    <source>
        <dbReference type="PROSITE" id="PS50089"/>
    </source>
</evidence>
<dbReference type="SUPFAM" id="SSF57850">
    <property type="entry name" value="RING/U-box"/>
    <property type="match status" value="1"/>
</dbReference>
<dbReference type="OrthoDB" id="2849579at2759"/>
<gene>
    <name evidence="4" type="ORF">CC86DRAFT_378957</name>
</gene>
<evidence type="ECO:0000313" key="4">
    <source>
        <dbReference type="EMBL" id="KAF2830700.1"/>
    </source>
</evidence>
<proteinExistence type="predicted"/>
<dbReference type="GO" id="GO:0008270">
    <property type="term" value="F:zinc ion binding"/>
    <property type="evidence" value="ECO:0007669"/>
    <property type="project" value="UniProtKB-KW"/>
</dbReference>
<feature type="domain" description="RING-type" evidence="3">
    <location>
        <begin position="29"/>
        <end position="84"/>
    </location>
</feature>
<accession>A0A6A7ABL6</accession>
<dbReference type="EMBL" id="MU006219">
    <property type="protein sequence ID" value="KAF2830700.1"/>
    <property type="molecule type" value="Genomic_DNA"/>
</dbReference>
<dbReference type="Gene3D" id="3.30.40.10">
    <property type="entry name" value="Zinc/RING finger domain, C3HC4 (zinc finger)"/>
    <property type="match status" value="1"/>
</dbReference>
<keyword evidence="5" id="KW-1185">Reference proteome</keyword>
<dbReference type="Proteomes" id="UP000799424">
    <property type="component" value="Unassembled WGS sequence"/>
</dbReference>
<evidence type="ECO:0000256" key="2">
    <source>
        <dbReference type="SAM" id="MobiDB-lite"/>
    </source>
</evidence>
<protein>
    <recommendedName>
        <fullName evidence="3">RING-type domain-containing protein</fullName>
    </recommendedName>
</protein>
<keyword evidence="1" id="KW-0863">Zinc-finger</keyword>
<dbReference type="InterPro" id="IPR013083">
    <property type="entry name" value="Znf_RING/FYVE/PHD"/>
</dbReference>
<feature type="region of interest" description="Disordered" evidence="2">
    <location>
        <begin position="168"/>
        <end position="210"/>
    </location>
</feature>
<organism evidence="4 5">
    <name type="scientific">Ophiobolus disseminans</name>
    <dbReference type="NCBI Taxonomy" id="1469910"/>
    <lineage>
        <taxon>Eukaryota</taxon>
        <taxon>Fungi</taxon>
        <taxon>Dikarya</taxon>
        <taxon>Ascomycota</taxon>
        <taxon>Pezizomycotina</taxon>
        <taxon>Dothideomycetes</taxon>
        <taxon>Pleosporomycetidae</taxon>
        <taxon>Pleosporales</taxon>
        <taxon>Pleosporineae</taxon>
        <taxon>Phaeosphaeriaceae</taxon>
        <taxon>Ophiobolus</taxon>
    </lineage>
</organism>
<dbReference type="PROSITE" id="PS50089">
    <property type="entry name" value="ZF_RING_2"/>
    <property type="match status" value="1"/>
</dbReference>
<sequence>MTVFANKNAFQGLGVEDVKPSATHASQDCTICTKPLAVHHIDSSPKSRLRGYHDTVRIVACGHMHGKECLNVWLDVGNACPTCNRILFEIAGDPITQGDINSVVYMLGHEYGEERVTVALVNMMQKQERDHAALRRVHEQEVAQQKTKDSGGFYEGFLLLDNDFLDSDVEMDFGEEEDGDEDYEDKEDEEEDGDEDYEDKEDEERHDSVN</sequence>
<feature type="compositionally biased region" description="Acidic residues" evidence="2">
    <location>
        <begin position="168"/>
        <end position="202"/>
    </location>
</feature>
<dbReference type="Pfam" id="PF13923">
    <property type="entry name" value="zf-C3HC4_2"/>
    <property type="match status" value="1"/>
</dbReference>
<name>A0A6A7ABL6_9PLEO</name>
<evidence type="ECO:0000313" key="5">
    <source>
        <dbReference type="Proteomes" id="UP000799424"/>
    </source>
</evidence>
<dbReference type="AlphaFoldDB" id="A0A6A7ABL6"/>
<keyword evidence="1" id="KW-0479">Metal-binding</keyword>
<keyword evidence="1" id="KW-0862">Zinc</keyword>